<evidence type="ECO:0000313" key="7">
    <source>
        <dbReference type="EMBL" id="KAK3740469.1"/>
    </source>
</evidence>
<dbReference type="InterPro" id="IPR003613">
    <property type="entry name" value="Ubox_domain"/>
</dbReference>
<dbReference type="SMART" id="SM00320">
    <property type="entry name" value="WD40"/>
    <property type="match status" value="7"/>
</dbReference>
<dbReference type="GO" id="GO:0004842">
    <property type="term" value="F:ubiquitin-protein transferase activity"/>
    <property type="evidence" value="ECO:0007669"/>
    <property type="project" value="InterPro"/>
</dbReference>
<feature type="repeat" description="WD" evidence="4">
    <location>
        <begin position="39"/>
        <end position="78"/>
    </location>
</feature>
<dbReference type="InterPro" id="IPR019775">
    <property type="entry name" value="WD40_repeat_CS"/>
</dbReference>
<dbReference type="EMBL" id="JAWDGP010006468">
    <property type="protein sequence ID" value="KAK3740469.1"/>
    <property type="molecule type" value="Genomic_DNA"/>
</dbReference>
<comment type="caution">
    <text evidence="7">The sequence shown here is derived from an EMBL/GenBank/DDBJ whole genome shotgun (WGS) entry which is preliminary data.</text>
</comment>
<protein>
    <recommendedName>
        <fullName evidence="1">WD repeat, SAM and U-box domain-containing protein 1</fullName>
    </recommendedName>
</protein>
<dbReference type="PROSITE" id="PS51698">
    <property type="entry name" value="U_BOX"/>
    <property type="match status" value="1"/>
</dbReference>
<keyword evidence="3" id="KW-0677">Repeat</keyword>
<dbReference type="InterPro" id="IPR015943">
    <property type="entry name" value="WD40/YVTN_repeat-like_dom_sf"/>
</dbReference>
<sequence>MFVSRPKIVHGKDLRSCMTMTDTRIRGKSNLVASNVHTITAHTSDVTAVAYSHNILATCSADKTVRLWSTKDYSELPFSPLTGHSFMIHACDFSPNGLTLATCSTDGTLRLWEMKSGQCVASLSHPSNCAIRACRFSNNGAKLVTGGDDDSAFLLDVADKKFVRSFKGQDESVVSAAFSPDDNYIVTGSSGIDFGGDLLVWDAQFGHGKFLTRVTSCHDLAVSCCQFSPTYGNASGPPSSSSIKKFLLATGGKDNLVKLWIFEGDVGSVNVKITLETMLPGHKETVQWLCFSPNGQYIASCSLDKTVRLWTADSHQCVLDIDEHASYVTSCAFSRDNQSLATSSNDKTVKVWKLSDTSKIMNNLSGYESGEETSEEKFSHAAMEMWTVDDVCQWLSALGLPEHEEKFRDNAIDGKELLALTTADLEALGVVALGHRNKIVRTRDMCKDAASPGQRSEPAHTPEEFLCPITQELMRDPVIAADGYTYDRPAIVSWMQREQRSPLTNLELSSTQLTPNRTLKMMIHKFLQAS</sequence>
<feature type="repeat" description="WD" evidence="4">
    <location>
        <begin position="81"/>
        <end position="122"/>
    </location>
</feature>
<dbReference type="AlphaFoldDB" id="A0AAE1CWQ7"/>
<dbReference type="Gene3D" id="2.130.10.10">
    <property type="entry name" value="YVTN repeat-like/Quinoprotein amine dehydrogenase"/>
    <property type="match status" value="3"/>
</dbReference>
<dbReference type="Proteomes" id="UP001283361">
    <property type="component" value="Unassembled WGS sequence"/>
</dbReference>
<dbReference type="PROSITE" id="PS00678">
    <property type="entry name" value="WD_REPEATS_1"/>
    <property type="match status" value="1"/>
</dbReference>
<dbReference type="PROSITE" id="PS50294">
    <property type="entry name" value="WD_REPEATS_REGION"/>
    <property type="match status" value="4"/>
</dbReference>
<feature type="repeat" description="WD" evidence="4">
    <location>
        <begin position="321"/>
        <end position="362"/>
    </location>
</feature>
<evidence type="ECO:0000313" key="8">
    <source>
        <dbReference type="Proteomes" id="UP001283361"/>
    </source>
</evidence>
<name>A0AAE1CWQ7_9GAST</name>
<dbReference type="SUPFAM" id="SSF57850">
    <property type="entry name" value="RING/U-box"/>
    <property type="match status" value="1"/>
</dbReference>
<dbReference type="CDD" id="cd16655">
    <property type="entry name" value="RING-Ubox_WDSUB1-like"/>
    <property type="match status" value="1"/>
</dbReference>
<evidence type="ECO:0000259" key="5">
    <source>
        <dbReference type="PROSITE" id="PS50105"/>
    </source>
</evidence>
<accession>A0AAE1CWQ7</accession>
<dbReference type="PANTHER" id="PTHR46573:SF1">
    <property type="entry name" value="WD REPEAT, SAM AND U-BOX DOMAIN-CONTAINING PROTEIN 1"/>
    <property type="match status" value="1"/>
</dbReference>
<evidence type="ECO:0000256" key="2">
    <source>
        <dbReference type="ARBA" id="ARBA00022574"/>
    </source>
</evidence>
<dbReference type="Pfam" id="PF00536">
    <property type="entry name" value="SAM_1"/>
    <property type="match status" value="1"/>
</dbReference>
<dbReference type="PROSITE" id="PS50105">
    <property type="entry name" value="SAM_DOMAIN"/>
    <property type="match status" value="1"/>
</dbReference>
<evidence type="ECO:0000256" key="4">
    <source>
        <dbReference type="PROSITE-ProRule" id="PRU00221"/>
    </source>
</evidence>
<dbReference type="PRINTS" id="PR00320">
    <property type="entry name" value="GPROTEINBRPT"/>
</dbReference>
<dbReference type="SMART" id="SM00454">
    <property type="entry name" value="SAM"/>
    <property type="match status" value="1"/>
</dbReference>
<evidence type="ECO:0000259" key="6">
    <source>
        <dbReference type="PROSITE" id="PS51698"/>
    </source>
</evidence>
<dbReference type="PROSITE" id="PS50082">
    <property type="entry name" value="WD_REPEATS_2"/>
    <property type="match status" value="4"/>
</dbReference>
<feature type="repeat" description="WD" evidence="4">
    <location>
        <begin position="279"/>
        <end position="320"/>
    </location>
</feature>
<reference evidence="7" key="1">
    <citation type="journal article" date="2023" name="G3 (Bethesda)">
        <title>A reference genome for the long-term kleptoplast-retaining sea slug Elysia crispata morphotype clarki.</title>
        <authorList>
            <person name="Eastman K.E."/>
            <person name="Pendleton A.L."/>
            <person name="Shaikh M.A."/>
            <person name="Suttiyut T."/>
            <person name="Ogas R."/>
            <person name="Tomko P."/>
            <person name="Gavelis G."/>
            <person name="Widhalm J.R."/>
            <person name="Wisecaver J.H."/>
        </authorList>
    </citation>
    <scope>NUCLEOTIDE SEQUENCE</scope>
    <source>
        <strain evidence="7">ECLA1</strain>
    </source>
</reference>
<proteinExistence type="predicted"/>
<dbReference type="InterPro" id="IPR036322">
    <property type="entry name" value="WD40_repeat_dom_sf"/>
</dbReference>
<dbReference type="Gene3D" id="1.10.150.50">
    <property type="entry name" value="Transcription Factor, Ets-1"/>
    <property type="match status" value="1"/>
</dbReference>
<evidence type="ECO:0000256" key="3">
    <source>
        <dbReference type="ARBA" id="ARBA00022737"/>
    </source>
</evidence>
<organism evidence="7 8">
    <name type="scientific">Elysia crispata</name>
    <name type="common">lettuce slug</name>
    <dbReference type="NCBI Taxonomy" id="231223"/>
    <lineage>
        <taxon>Eukaryota</taxon>
        <taxon>Metazoa</taxon>
        <taxon>Spiralia</taxon>
        <taxon>Lophotrochozoa</taxon>
        <taxon>Mollusca</taxon>
        <taxon>Gastropoda</taxon>
        <taxon>Heterobranchia</taxon>
        <taxon>Euthyneura</taxon>
        <taxon>Panpulmonata</taxon>
        <taxon>Sacoglossa</taxon>
        <taxon>Placobranchoidea</taxon>
        <taxon>Plakobranchidae</taxon>
        <taxon>Elysia</taxon>
    </lineage>
</organism>
<keyword evidence="8" id="KW-1185">Reference proteome</keyword>
<dbReference type="InterPro" id="IPR001660">
    <property type="entry name" value="SAM"/>
</dbReference>
<dbReference type="InterPro" id="IPR020472">
    <property type="entry name" value="WD40_PAC1"/>
</dbReference>
<gene>
    <name evidence="7" type="ORF">RRG08_000456</name>
</gene>
<dbReference type="Pfam" id="PF04564">
    <property type="entry name" value="U-box"/>
    <property type="match status" value="1"/>
</dbReference>
<dbReference type="InterPro" id="IPR013761">
    <property type="entry name" value="SAM/pointed_sf"/>
</dbReference>
<evidence type="ECO:0000256" key="1">
    <source>
        <dbReference type="ARBA" id="ARBA00020894"/>
    </source>
</evidence>
<dbReference type="CDD" id="cd00200">
    <property type="entry name" value="WD40"/>
    <property type="match status" value="1"/>
</dbReference>
<dbReference type="PANTHER" id="PTHR46573">
    <property type="entry name" value="WD REPEAT, SAM AND U-BOX DOMAIN-CONTAINING PROTEIN 1"/>
    <property type="match status" value="1"/>
</dbReference>
<dbReference type="InterPro" id="IPR001680">
    <property type="entry name" value="WD40_rpt"/>
</dbReference>
<dbReference type="SUPFAM" id="SSF50978">
    <property type="entry name" value="WD40 repeat-like"/>
    <property type="match status" value="1"/>
</dbReference>
<dbReference type="Pfam" id="PF00400">
    <property type="entry name" value="WD40"/>
    <property type="match status" value="7"/>
</dbReference>
<dbReference type="Gene3D" id="3.30.40.10">
    <property type="entry name" value="Zinc/RING finger domain, C3HC4 (zinc finger)"/>
    <property type="match status" value="1"/>
</dbReference>
<dbReference type="InterPro" id="IPR013083">
    <property type="entry name" value="Znf_RING/FYVE/PHD"/>
</dbReference>
<keyword evidence="2 4" id="KW-0853">WD repeat</keyword>
<dbReference type="InterPro" id="IPR052085">
    <property type="entry name" value="WD-SAM-U-box"/>
</dbReference>
<feature type="domain" description="U-box" evidence="6">
    <location>
        <begin position="460"/>
        <end position="530"/>
    </location>
</feature>
<feature type="domain" description="SAM" evidence="5">
    <location>
        <begin position="386"/>
        <end position="449"/>
    </location>
</feature>
<dbReference type="SMART" id="SM00504">
    <property type="entry name" value="Ubox"/>
    <property type="match status" value="1"/>
</dbReference>
<dbReference type="GO" id="GO:0016567">
    <property type="term" value="P:protein ubiquitination"/>
    <property type="evidence" value="ECO:0007669"/>
    <property type="project" value="InterPro"/>
</dbReference>
<dbReference type="SUPFAM" id="SSF47769">
    <property type="entry name" value="SAM/Pointed domain"/>
    <property type="match status" value="1"/>
</dbReference>